<accession>A0A9Q3HMF7</accession>
<evidence type="ECO:0000313" key="3">
    <source>
        <dbReference type="Proteomes" id="UP000765509"/>
    </source>
</evidence>
<feature type="region of interest" description="Disordered" evidence="1">
    <location>
        <begin position="1"/>
        <end position="84"/>
    </location>
</feature>
<reference evidence="2" key="1">
    <citation type="submission" date="2021-03" db="EMBL/GenBank/DDBJ databases">
        <title>Draft genome sequence of rust myrtle Austropuccinia psidii MF-1, a brazilian biotype.</title>
        <authorList>
            <person name="Quecine M.C."/>
            <person name="Pachon D.M.R."/>
            <person name="Bonatelli M.L."/>
            <person name="Correr F.H."/>
            <person name="Franceschini L.M."/>
            <person name="Leite T.F."/>
            <person name="Margarido G.R.A."/>
            <person name="Almeida C.A."/>
            <person name="Ferrarezi J.A."/>
            <person name="Labate C.A."/>
        </authorList>
    </citation>
    <scope>NUCLEOTIDE SEQUENCE</scope>
    <source>
        <strain evidence="2">MF-1</strain>
    </source>
</reference>
<sequence length="218" mass="24028">MPSTRLGASYSPSSSSQKVSRRDYGRSHSVTEGKGSVNKTQTDKLFHSVADNNVLPSKRAETSTRSLSGHLKSQPGGLQQCTAPQRVSNHCRSVEKLHELLPDYEKLSGPSQHLEVTQWMASIDGKEKYDAFNSRMEEKEPTNTQVGLETSPSSHKQKLKHEKETKSPEKGQGQRTSHKTLQLGLQNPKVSTGWHGKCVSDGKSNYAITEKGVSQITI</sequence>
<name>A0A9Q3HMF7_9BASI</name>
<comment type="caution">
    <text evidence="2">The sequence shown here is derived from an EMBL/GenBank/DDBJ whole genome shotgun (WGS) entry which is preliminary data.</text>
</comment>
<evidence type="ECO:0000313" key="2">
    <source>
        <dbReference type="EMBL" id="MBW0510803.1"/>
    </source>
</evidence>
<feature type="compositionally biased region" description="Low complexity" evidence="1">
    <location>
        <begin position="9"/>
        <end position="18"/>
    </location>
</feature>
<keyword evidence="3" id="KW-1185">Reference proteome</keyword>
<feature type="compositionally biased region" description="Polar residues" evidence="1">
    <location>
        <begin position="142"/>
        <end position="154"/>
    </location>
</feature>
<dbReference type="AlphaFoldDB" id="A0A9Q3HMF7"/>
<gene>
    <name evidence="2" type="ORF">O181_050518</name>
</gene>
<dbReference type="Proteomes" id="UP000765509">
    <property type="component" value="Unassembled WGS sequence"/>
</dbReference>
<evidence type="ECO:0000256" key="1">
    <source>
        <dbReference type="SAM" id="MobiDB-lite"/>
    </source>
</evidence>
<feature type="region of interest" description="Disordered" evidence="1">
    <location>
        <begin position="135"/>
        <end position="196"/>
    </location>
</feature>
<proteinExistence type="predicted"/>
<protein>
    <submittedName>
        <fullName evidence="2">Uncharacterized protein</fullName>
    </submittedName>
</protein>
<dbReference type="EMBL" id="AVOT02021774">
    <property type="protein sequence ID" value="MBW0510803.1"/>
    <property type="molecule type" value="Genomic_DNA"/>
</dbReference>
<feature type="compositionally biased region" description="Basic and acidic residues" evidence="1">
    <location>
        <begin position="20"/>
        <end position="31"/>
    </location>
</feature>
<organism evidence="2 3">
    <name type="scientific">Austropuccinia psidii MF-1</name>
    <dbReference type="NCBI Taxonomy" id="1389203"/>
    <lineage>
        <taxon>Eukaryota</taxon>
        <taxon>Fungi</taxon>
        <taxon>Dikarya</taxon>
        <taxon>Basidiomycota</taxon>
        <taxon>Pucciniomycotina</taxon>
        <taxon>Pucciniomycetes</taxon>
        <taxon>Pucciniales</taxon>
        <taxon>Sphaerophragmiaceae</taxon>
        <taxon>Austropuccinia</taxon>
    </lineage>
</organism>
<feature type="compositionally biased region" description="Polar residues" evidence="1">
    <location>
        <begin position="173"/>
        <end position="190"/>
    </location>
</feature>